<dbReference type="RefSeq" id="WP_045448170.1">
    <property type="nucleotide sequence ID" value="NZ_BBIO01000014.1"/>
</dbReference>
<keyword evidence="4" id="KW-0378">Hydrolase</keyword>
<evidence type="ECO:0000256" key="3">
    <source>
        <dbReference type="ARBA" id="ARBA00022692"/>
    </source>
</evidence>
<dbReference type="PANTHER" id="PTHR43731:SF14">
    <property type="entry name" value="PRESENILIN-ASSOCIATED RHOMBOID-LIKE PROTEIN, MITOCHONDRIAL"/>
    <property type="match status" value="1"/>
</dbReference>
<dbReference type="Gene3D" id="1.20.1540.10">
    <property type="entry name" value="Rhomboid-like"/>
    <property type="match status" value="1"/>
</dbReference>
<dbReference type="InterPro" id="IPR050925">
    <property type="entry name" value="Rhomboid_protease_S54"/>
</dbReference>
<dbReference type="Proteomes" id="UP000028702">
    <property type="component" value="Unassembled WGS sequence"/>
</dbReference>
<dbReference type="STRING" id="1333998.M2A_2535"/>
<comment type="subcellular location">
    <subcellularLocation>
        <location evidence="1">Membrane</location>
        <topology evidence="1">Multi-pass membrane protein</topology>
    </subcellularLocation>
</comment>
<evidence type="ECO:0000256" key="4">
    <source>
        <dbReference type="ARBA" id="ARBA00022801"/>
    </source>
</evidence>
<dbReference type="InterPro" id="IPR035952">
    <property type="entry name" value="Rhomboid-like_sf"/>
</dbReference>
<dbReference type="GO" id="GO:0004252">
    <property type="term" value="F:serine-type endopeptidase activity"/>
    <property type="evidence" value="ECO:0007669"/>
    <property type="project" value="InterPro"/>
</dbReference>
<organism evidence="9 10">
    <name type="scientific">Tepidicaulis marinus</name>
    <dbReference type="NCBI Taxonomy" id="1333998"/>
    <lineage>
        <taxon>Bacteria</taxon>
        <taxon>Pseudomonadati</taxon>
        <taxon>Pseudomonadota</taxon>
        <taxon>Alphaproteobacteria</taxon>
        <taxon>Hyphomicrobiales</taxon>
        <taxon>Parvibaculaceae</taxon>
        <taxon>Tepidicaulis</taxon>
    </lineage>
</organism>
<evidence type="ECO:0000259" key="8">
    <source>
        <dbReference type="Pfam" id="PF01694"/>
    </source>
</evidence>
<sequence length="261" mass="27469">MADLQEYKEPPAFNAPSVVIALVAAIFAVFLLQAYGGRELSGDLLIWGSLIPARYAPAVDGNLYFFPGGILADLWTFITYAFLHGGWTHVIFNSIWLLAFGTPVARRIGTARFLTFYLICAIIGGITHVVIYAGELTPVVGASAAVSGLMGGAARFVFLAGGPLGMIGTGQTGLPGAPRAQASILQALTDRRTLIFIAIWIGMNLLFGITGLTPSGQIVSVAWEAHLGGFFAGLLLFGFFDPIKTSPSGGPGNVGYGEWKG</sequence>
<dbReference type="InterPro" id="IPR022764">
    <property type="entry name" value="Peptidase_S54_rhomboid_dom"/>
</dbReference>
<accession>A0A081BDB8</accession>
<keyword evidence="5 7" id="KW-1133">Transmembrane helix</keyword>
<feature type="transmembrane region" description="Helical" evidence="7">
    <location>
        <begin position="12"/>
        <end position="32"/>
    </location>
</feature>
<comment type="caution">
    <text evidence="9">The sequence shown here is derived from an EMBL/GenBank/DDBJ whole genome shotgun (WGS) entry which is preliminary data.</text>
</comment>
<feature type="transmembrane region" description="Helical" evidence="7">
    <location>
        <begin position="77"/>
        <end position="101"/>
    </location>
</feature>
<dbReference type="eggNOG" id="COG0705">
    <property type="taxonomic scope" value="Bacteria"/>
</dbReference>
<evidence type="ECO:0000256" key="6">
    <source>
        <dbReference type="ARBA" id="ARBA00023136"/>
    </source>
</evidence>
<evidence type="ECO:0000313" key="9">
    <source>
        <dbReference type="EMBL" id="GAK46036.1"/>
    </source>
</evidence>
<evidence type="ECO:0000256" key="1">
    <source>
        <dbReference type="ARBA" id="ARBA00004141"/>
    </source>
</evidence>
<dbReference type="PANTHER" id="PTHR43731">
    <property type="entry name" value="RHOMBOID PROTEASE"/>
    <property type="match status" value="1"/>
</dbReference>
<evidence type="ECO:0000256" key="5">
    <source>
        <dbReference type="ARBA" id="ARBA00022989"/>
    </source>
</evidence>
<gene>
    <name evidence="9" type="ORF">M2A_2535</name>
</gene>
<evidence type="ECO:0000256" key="7">
    <source>
        <dbReference type="SAM" id="Phobius"/>
    </source>
</evidence>
<protein>
    <submittedName>
        <fullName evidence="9">Rhomboid family protein</fullName>
    </submittedName>
</protein>
<dbReference type="SUPFAM" id="SSF144091">
    <property type="entry name" value="Rhomboid-like"/>
    <property type="match status" value="1"/>
</dbReference>
<dbReference type="GO" id="GO:0016020">
    <property type="term" value="C:membrane"/>
    <property type="evidence" value="ECO:0007669"/>
    <property type="project" value="UniProtKB-SubCell"/>
</dbReference>
<proteinExistence type="inferred from homology"/>
<dbReference type="EMBL" id="BBIO01000014">
    <property type="protein sequence ID" value="GAK46036.1"/>
    <property type="molecule type" value="Genomic_DNA"/>
</dbReference>
<dbReference type="Pfam" id="PF01694">
    <property type="entry name" value="Rhomboid"/>
    <property type="match status" value="1"/>
</dbReference>
<feature type="domain" description="Peptidase S54 rhomboid" evidence="8">
    <location>
        <begin position="73"/>
        <end position="236"/>
    </location>
</feature>
<comment type="similarity">
    <text evidence="2">Belongs to the peptidase S54 family.</text>
</comment>
<feature type="transmembrane region" description="Helical" evidence="7">
    <location>
        <begin position="113"/>
        <end position="133"/>
    </location>
</feature>
<reference evidence="9 10" key="1">
    <citation type="submission" date="2014-07" db="EMBL/GenBank/DDBJ databases">
        <title>Tepidicaulis marinum gen. nov., sp. nov., a novel marine bacterium denitrifying nitrate to nitrous oxide strictly under microaerobic conditions.</title>
        <authorList>
            <person name="Takeuchi M."/>
            <person name="Yamagishi T."/>
            <person name="Kamagata Y."/>
            <person name="Oshima K."/>
            <person name="Hattori M."/>
            <person name="Katayama T."/>
            <person name="Hanada S."/>
            <person name="Tamaki H."/>
            <person name="Marumo K."/>
            <person name="Maeda H."/>
            <person name="Nedachi M."/>
            <person name="Iwasaki W."/>
            <person name="Suwa Y."/>
            <person name="Sakata S."/>
        </authorList>
    </citation>
    <scope>NUCLEOTIDE SEQUENCE [LARGE SCALE GENOMIC DNA]</scope>
    <source>
        <strain evidence="9 10">MA2</strain>
    </source>
</reference>
<evidence type="ECO:0000256" key="2">
    <source>
        <dbReference type="ARBA" id="ARBA00009045"/>
    </source>
</evidence>
<name>A0A081BDB8_9HYPH</name>
<keyword evidence="6 7" id="KW-0472">Membrane</keyword>
<keyword evidence="3 7" id="KW-0812">Transmembrane</keyword>
<feature type="transmembrane region" description="Helical" evidence="7">
    <location>
        <begin position="193"/>
        <end position="212"/>
    </location>
</feature>
<evidence type="ECO:0000313" key="10">
    <source>
        <dbReference type="Proteomes" id="UP000028702"/>
    </source>
</evidence>
<feature type="transmembrane region" description="Helical" evidence="7">
    <location>
        <begin position="218"/>
        <end position="240"/>
    </location>
</feature>
<keyword evidence="10" id="KW-1185">Reference proteome</keyword>
<dbReference type="AlphaFoldDB" id="A0A081BDB8"/>